<dbReference type="EMBL" id="CAFBOZ010000035">
    <property type="protein sequence ID" value="CAB4995988.1"/>
    <property type="molecule type" value="Genomic_DNA"/>
</dbReference>
<keyword evidence="4 7" id="KW-1133">Transmembrane helix</keyword>
<dbReference type="Pfam" id="PF06965">
    <property type="entry name" value="Na_H_antiport_1"/>
    <property type="match status" value="1"/>
</dbReference>
<sequence length="437" mass="45546">MNTPANTLFERPPLSERVRALEVLRDETIGGLLLLGAAVVAMVWANSPWADSYAAVSQYEVGVGHLRLSVSQWAADGLLAVFFFVAGLELKHEFVVGSLSRLSRAVVPVAAAIGGMVVPALIFLAINATSAEGQPTGWAIPVATDIAFALAVLAVVGRRLPVALRAFLLTLAVVDDLGAIVIIALFYSSAFAPLWLVAAVALLALYVVLQRRRVRSPFLYVPIALATWYCMHESGVHATIAGVALGLLTRVKPDAGEADAPAERMQHLIQPLSAALCVPLFALFSAGIDLRSVNVVESLASPLSLGVIVGLVVGKPIGVTLGAWATARFTRAKLSSTIRWADVATIGLLAGIGFTVSLLISELAYPAPSLLVGSAKLAVLTASVASALVAGVAILARNRHYAQIDEIEESDSDHDGVPDVYGAPDSPGASDSTGNNG</sequence>
<evidence type="ECO:0000256" key="5">
    <source>
        <dbReference type="ARBA" id="ARBA00023136"/>
    </source>
</evidence>
<feature type="transmembrane region" description="Helical" evidence="7">
    <location>
        <begin position="268"/>
        <end position="288"/>
    </location>
</feature>
<feature type="transmembrane region" description="Helical" evidence="7">
    <location>
        <begin position="102"/>
        <end position="126"/>
    </location>
</feature>
<feature type="transmembrane region" description="Helical" evidence="7">
    <location>
        <begin position="300"/>
        <end position="325"/>
    </location>
</feature>
<name>A0A6J7NTH8_9ZZZZ</name>
<evidence type="ECO:0000256" key="3">
    <source>
        <dbReference type="ARBA" id="ARBA00022692"/>
    </source>
</evidence>
<dbReference type="PANTHER" id="PTHR30341">
    <property type="entry name" value="SODIUM ION/PROTON ANTIPORTER NHAA-RELATED"/>
    <property type="match status" value="1"/>
</dbReference>
<dbReference type="InterPro" id="IPR023171">
    <property type="entry name" value="Na/H_antiporter_dom_sf"/>
</dbReference>
<reference evidence="9" key="1">
    <citation type="submission" date="2020-05" db="EMBL/GenBank/DDBJ databases">
        <authorList>
            <person name="Chiriac C."/>
            <person name="Salcher M."/>
            <person name="Ghai R."/>
            <person name="Kavagutti S V."/>
        </authorList>
    </citation>
    <scope>NUCLEOTIDE SEQUENCE</scope>
</reference>
<feature type="transmembrane region" description="Helical" evidence="7">
    <location>
        <begin position="346"/>
        <end position="365"/>
    </location>
</feature>
<evidence type="ECO:0000256" key="1">
    <source>
        <dbReference type="ARBA" id="ARBA00004429"/>
    </source>
</evidence>
<comment type="subcellular location">
    <subcellularLocation>
        <location evidence="1">Cell inner membrane</location>
        <topology evidence="1">Multi-pass membrane protein</topology>
    </subcellularLocation>
</comment>
<protein>
    <submittedName>
        <fullName evidence="9">Unannotated protein</fullName>
    </submittedName>
</protein>
<feature type="transmembrane region" description="Helical" evidence="7">
    <location>
        <begin position="29"/>
        <end position="50"/>
    </location>
</feature>
<evidence type="ECO:0000256" key="2">
    <source>
        <dbReference type="ARBA" id="ARBA00022475"/>
    </source>
</evidence>
<dbReference type="GO" id="GO:0005886">
    <property type="term" value="C:plasma membrane"/>
    <property type="evidence" value="ECO:0007669"/>
    <property type="project" value="UniProtKB-SubCell"/>
</dbReference>
<dbReference type="HAMAP" id="MF_01844">
    <property type="entry name" value="NhaA"/>
    <property type="match status" value="1"/>
</dbReference>
<keyword evidence="5 7" id="KW-0472">Membrane</keyword>
<dbReference type="PANTHER" id="PTHR30341:SF0">
    <property type="entry name" value="NA(+)_H(+) ANTIPORTER NHAA"/>
    <property type="match status" value="1"/>
</dbReference>
<feature type="region of interest" description="Disordered" evidence="6">
    <location>
        <begin position="407"/>
        <end position="437"/>
    </location>
</feature>
<keyword evidence="2" id="KW-1003">Cell membrane</keyword>
<feature type="transmembrane region" description="Helical" evidence="7">
    <location>
        <begin position="163"/>
        <end position="186"/>
    </location>
</feature>
<dbReference type="AlphaFoldDB" id="A0A6J7NTH8"/>
<dbReference type="GO" id="GO:0015385">
    <property type="term" value="F:sodium:proton antiporter activity"/>
    <property type="evidence" value="ECO:0007669"/>
    <property type="project" value="TreeGrafter"/>
</dbReference>
<evidence type="ECO:0000313" key="8">
    <source>
        <dbReference type="EMBL" id="CAB4935100.1"/>
    </source>
</evidence>
<evidence type="ECO:0000313" key="9">
    <source>
        <dbReference type="EMBL" id="CAB4995988.1"/>
    </source>
</evidence>
<dbReference type="GO" id="GO:0006885">
    <property type="term" value="P:regulation of pH"/>
    <property type="evidence" value="ECO:0007669"/>
    <property type="project" value="InterPro"/>
</dbReference>
<feature type="transmembrane region" description="Helical" evidence="7">
    <location>
        <begin position="70"/>
        <end position="90"/>
    </location>
</feature>
<keyword evidence="3 7" id="KW-0812">Transmembrane</keyword>
<organism evidence="9">
    <name type="scientific">freshwater metagenome</name>
    <dbReference type="NCBI Taxonomy" id="449393"/>
    <lineage>
        <taxon>unclassified sequences</taxon>
        <taxon>metagenomes</taxon>
        <taxon>ecological metagenomes</taxon>
    </lineage>
</organism>
<evidence type="ECO:0000256" key="4">
    <source>
        <dbReference type="ARBA" id="ARBA00022989"/>
    </source>
</evidence>
<gene>
    <name evidence="8" type="ORF">UFOPK3773_00482</name>
    <name evidence="9" type="ORF">UFOPK3992_00362</name>
</gene>
<accession>A0A6J7NTH8</accession>
<feature type="transmembrane region" description="Helical" evidence="7">
    <location>
        <begin position="377"/>
        <end position="396"/>
    </location>
</feature>
<dbReference type="EMBL" id="CAFBNF010000033">
    <property type="protein sequence ID" value="CAB4935100.1"/>
    <property type="molecule type" value="Genomic_DNA"/>
</dbReference>
<evidence type="ECO:0000256" key="6">
    <source>
        <dbReference type="SAM" id="MobiDB-lite"/>
    </source>
</evidence>
<dbReference type="InterPro" id="IPR004670">
    <property type="entry name" value="NhaA"/>
</dbReference>
<proteinExistence type="inferred from homology"/>
<feature type="transmembrane region" description="Helical" evidence="7">
    <location>
        <begin position="192"/>
        <end position="209"/>
    </location>
</feature>
<feature type="transmembrane region" description="Helical" evidence="7">
    <location>
        <begin position="138"/>
        <end position="156"/>
    </location>
</feature>
<evidence type="ECO:0000256" key="7">
    <source>
        <dbReference type="SAM" id="Phobius"/>
    </source>
</evidence>
<dbReference type="NCBIfam" id="TIGR00773">
    <property type="entry name" value="NhaA"/>
    <property type="match status" value="1"/>
</dbReference>
<dbReference type="Gene3D" id="1.20.1530.10">
    <property type="entry name" value="Na+/H+ antiporter like domain"/>
    <property type="match status" value="1"/>
</dbReference>